<dbReference type="Pfam" id="PF24615">
    <property type="entry name" value="Spectrin_Anc-1_2"/>
    <property type="match status" value="1"/>
</dbReference>
<feature type="non-terminal residue" evidence="4">
    <location>
        <position position="1"/>
    </location>
</feature>
<feature type="coiled-coil region" evidence="1">
    <location>
        <begin position="416"/>
        <end position="443"/>
    </location>
</feature>
<dbReference type="AlphaFoldDB" id="A0A0B1TNF1"/>
<dbReference type="GO" id="GO:0006997">
    <property type="term" value="P:nucleus organization"/>
    <property type="evidence" value="ECO:0007669"/>
    <property type="project" value="TreeGrafter"/>
</dbReference>
<dbReference type="GO" id="GO:0007097">
    <property type="term" value="P:nuclear migration"/>
    <property type="evidence" value="ECO:0007669"/>
    <property type="project" value="TreeGrafter"/>
</dbReference>
<evidence type="ECO:0008006" key="6">
    <source>
        <dbReference type="Google" id="ProtNLM"/>
    </source>
</evidence>
<dbReference type="OrthoDB" id="5869473at2759"/>
<keyword evidence="1" id="KW-0175">Coiled coil</keyword>
<reference evidence="4 5" key="1">
    <citation type="submission" date="2014-03" db="EMBL/GenBank/DDBJ databases">
        <title>Draft genome of the hookworm Oesophagostomum dentatum.</title>
        <authorList>
            <person name="Mitreva M."/>
        </authorList>
    </citation>
    <scope>NUCLEOTIDE SEQUENCE [LARGE SCALE GENOMIC DNA]</scope>
    <source>
        <strain evidence="4 5">OD-Hann</strain>
    </source>
</reference>
<protein>
    <recommendedName>
        <fullName evidence="6">Nuclear anchorage protein 1</fullName>
    </recommendedName>
</protein>
<feature type="coiled-coil region" evidence="1">
    <location>
        <begin position="326"/>
        <end position="386"/>
    </location>
</feature>
<name>A0A0B1TNF1_OESDE</name>
<keyword evidence="5" id="KW-1185">Reference proteome</keyword>
<dbReference type="GO" id="GO:0048471">
    <property type="term" value="C:perinuclear region of cytoplasm"/>
    <property type="evidence" value="ECO:0007669"/>
    <property type="project" value="TreeGrafter"/>
</dbReference>
<evidence type="ECO:0000259" key="3">
    <source>
        <dbReference type="Pfam" id="PF24615"/>
    </source>
</evidence>
<dbReference type="PANTHER" id="PTHR21524">
    <property type="entry name" value="SPECTRIN REPEAT CONTAINING NUCLEAR ENVELOPE PROTEIN 2"/>
    <property type="match status" value="1"/>
</dbReference>
<feature type="domain" description="Nuclear anchorage protein 1 spectrin repeat" evidence="3">
    <location>
        <begin position="769"/>
        <end position="849"/>
    </location>
</feature>
<feature type="coiled-coil region" evidence="1">
    <location>
        <begin position="804"/>
        <end position="831"/>
    </location>
</feature>
<organism evidence="4 5">
    <name type="scientific">Oesophagostomum dentatum</name>
    <name type="common">Nodular worm</name>
    <dbReference type="NCBI Taxonomy" id="61180"/>
    <lineage>
        <taxon>Eukaryota</taxon>
        <taxon>Metazoa</taxon>
        <taxon>Ecdysozoa</taxon>
        <taxon>Nematoda</taxon>
        <taxon>Chromadorea</taxon>
        <taxon>Rhabditida</taxon>
        <taxon>Rhabditina</taxon>
        <taxon>Rhabditomorpha</taxon>
        <taxon>Strongyloidea</taxon>
        <taxon>Strongylidae</taxon>
        <taxon>Oesophagostomum</taxon>
    </lineage>
</organism>
<dbReference type="GO" id="GO:0005635">
    <property type="term" value="C:nuclear envelope"/>
    <property type="evidence" value="ECO:0007669"/>
    <property type="project" value="TreeGrafter"/>
</dbReference>
<proteinExistence type="predicted"/>
<feature type="coiled-coil region" evidence="1">
    <location>
        <begin position="573"/>
        <end position="603"/>
    </location>
</feature>
<accession>A0A0B1TNF1</accession>
<gene>
    <name evidence="4" type="ORF">OESDEN_00940</name>
</gene>
<dbReference type="PANTHER" id="PTHR21524:SF5">
    <property type="entry name" value="SPECTRIN REPEAT CONTAINING NUCLEAR ENVELOPE PROTEIN 2"/>
    <property type="match status" value="1"/>
</dbReference>
<evidence type="ECO:0000313" key="4">
    <source>
        <dbReference type="EMBL" id="KHJ99063.1"/>
    </source>
</evidence>
<evidence type="ECO:0000259" key="2">
    <source>
        <dbReference type="Pfam" id="PF24611"/>
    </source>
</evidence>
<dbReference type="GO" id="GO:0019894">
    <property type="term" value="F:kinesin binding"/>
    <property type="evidence" value="ECO:0007669"/>
    <property type="project" value="TreeGrafter"/>
</dbReference>
<dbReference type="GO" id="GO:0007010">
    <property type="term" value="P:cytoskeleton organization"/>
    <property type="evidence" value="ECO:0007669"/>
    <property type="project" value="TreeGrafter"/>
</dbReference>
<dbReference type="InterPro" id="IPR057134">
    <property type="entry name" value="Spectrin_Anc-1_3"/>
</dbReference>
<sequence length="852" mass="96389">LSSRLVQLVADANRLLGDPEGVPAQYRPSAEDLVGECKKAVTLLQDAPKSHPSVQALEAALSTAETMVPILEERANNWDAFVRIRDEADIELDKLRRPLDEVLQKPRRPINDAKRDFDVISEERKKTNILGDKVRQLQQLSELLDPLESAYADVRFIDVDSEQMEKQYDDVLNELSAEIEDENLLSDSVDHFNTEMNALSDLLAGQPSKENIENIEQFQLPALRAQLSMLKEKHDEANHARKHVDPDSSRLAALEDRVQSVDALLQEAKKAIEKDEQERLIVTLTIRLSQLENLPLRELTEDSLNDLENQVRSLPQEKAEPLQKQIEDLRTAKKQQDDTIRDTTQRLAQIEEAIAALPTAQDIPTLEDKLRRMHDIREDLLNLEITAEKEIDDRAENDRKTIDDMTKHDEEQLQKMLTERDLRDAATQSLDQLEQELADLEQSLPVPSMSSSDVIAFQQGKTPKLVAKLEAIGDVPADLLPKKEDLSHRIDDVNRKLDDQVNDLKRFEEKTTELQNVIDDCRGKLRKRDTAEPIETVQKDAEDLSAILATIDAIPQEELSPRNQLARDANTIKEQAKEHLSTLRKALTDEEKARENQNELKNKLSAIADSLNKVDPENVEAAQQLVSTLEPEIQKLAGIADTCDQFANTSSPIVSHDDLDKTLPDQVRDLQNKCNEVKTKAEQLAQLNAVAPEILSISESLQQHPEELPSNLNEQQSVLEDLETKKQRLENLLQTIPSGDATEELRQKSEWDLSKLKDLLKRLGDSVGDKLAALAAFNAARKDAEDQLLAITAPVSEEKTPDELKKDEESLARLQQSISQLDRDRLDEEQKDEHAQLLDRINKTLDVIKVCF</sequence>
<dbReference type="Proteomes" id="UP000053660">
    <property type="component" value="Unassembled WGS sequence"/>
</dbReference>
<feature type="coiled-coil region" evidence="1">
    <location>
        <begin position="251"/>
        <end position="294"/>
    </location>
</feature>
<dbReference type="InterPro" id="IPR057133">
    <property type="entry name" value="Spectrin_Anc-1_2"/>
</dbReference>
<dbReference type="Pfam" id="PF24611">
    <property type="entry name" value="Spectrin_Anc-1"/>
    <property type="match status" value="1"/>
</dbReference>
<dbReference type="EMBL" id="KN549247">
    <property type="protein sequence ID" value="KHJ99063.1"/>
    <property type="molecule type" value="Genomic_DNA"/>
</dbReference>
<evidence type="ECO:0000256" key="1">
    <source>
        <dbReference type="SAM" id="Coils"/>
    </source>
</evidence>
<feature type="domain" description="Nuclear anchorage protein 1 spectrin-like repeat" evidence="2">
    <location>
        <begin position="67"/>
        <end position="180"/>
    </location>
</feature>
<feature type="coiled-coil region" evidence="1">
    <location>
        <begin position="483"/>
        <end position="517"/>
    </location>
</feature>
<evidence type="ECO:0000313" key="5">
    <source>
        <dbReference type="Proteomes" id="UP000053660"/>
    </source>
</evidence>